<keyword evidence="3" id="KW-1185">Reference proteome</keyword>
<sequence>MPCKQTLRALTPGPSGTQWLEDSFREPSQPNDPPIPGPSPSSKPPEDIPTCEPEPKVAPTQSMEEPFARPTTPCSVIIIDNMPVRFPLLPPFP</sequence>
<dbReference type="Proteomes" id="UP000765509">
    <property type="component" value="Unassembled WGS sequence"/>
</dbReference>
<name>A0A9Q3BYE5_9BASI</name>
<evidence type="ECO:0000313" key="2">
    <source>
        <dbReference type="EMBL" id="MBW0473405.1"/>
    </source>
</evidence>
<proteinExistence type="predicted"/>
<evidence type="ECO:0000256" key="1">
    <source>
        <dbReference type="SAM" id="MobiDB-lite"/>
    </source>
</evidence>
<dbReference type="AlphaFoldDB" id="A0A9Q3BYE5"/>
<reference evidence="2" key="1">
    <citation type="submission" date="2021-03" db="EMBL/GenBank/DDBJ databases">
        <title>Draft genome sequence of rust myrtle Austropuccinia psidii MF-1, a brazilian biotype.</title>
        <authorList>
            <person name="Quecine M.C."/>
            <person name="Pachon D.M.R."/>
            <person name="Bonatelli M.L."/>
            <person name="Correr F.H."/>
            <person name="Franceschini L.M."/>
            <person name="Leite T.F."/>
            <person name="Margarido G.R.A."/>
            <person name="Almeida C.A."/>
            <person name="Ferrarezi J.A."/>
            <person name="Labate C.A."/>
        </authorList>
    </citation>
    <scope>NUCLEOTIDE SEQUENCE</scope>
    <source>
        <strain evidence="2">MF-1</strain>
    </source>
</reference>
<organism evidence="2 3">
    <name type="scientific">Austropuccinia psidii MF-1</name>
    <dbReference type="NCBI Taxonomy" id="1389203"/>
    <lineage>
        <taxon>Eukaryota</taxon>
        <taxon>Fungi</taxon>
        <taxon>Dikarya</taxon>
        <taxon>Basidiomycota</taxon>
        <taxon>Pucciniomycotina</taxon>
        <taxon>Pucciniomycetes</taxon>
        <taxon>Pucciniales</taxon>
        <taxon>Sphaerophragmiaceae</taxon>
        <taxon>Austropuccinia</taxon>
    </lineage>
</organism>
<gene>
    <name evidence="2" type="ORF">O181_013120</name>
</gene>
<feature type="compositionally biased region" description="Pro residues" evidence="1">
    <location>
        <begin position="30"/>
        <end position="43"/>
    </location>
</feature>
<feature type="region of interest" description="Disordered" evidence="1">
    <location>
        <begin position="1"/>
        <end position="69"/>
    </location>
</feature>
<protein>
    <submittedName>
        <fullName evidence="2">Uncharacterized protein</fullName>
    </submittedName>
</protein>
<accession>A0A9Q3BYE5</accession>
<evidence type="ECO:0000313" key="3">
    <source>
        <dbReference type="Proteomes" id="UP000765509"/>
    </source>
</evidence>
<dbReference type="EMBL" id="AVOT02003401">
    <property type="protein sequence ID" value="MBW0473405.1"/>
    <property type="molecule type" value="Genomic_DNA"/>
</dbReference>
<comment type="caution">
    <text evidence="2">The sequence shown here is derived from an EMBL/GenBank/DDBJ whole genome shotgun (WGS) entry which is preliminary data.</text>
</comment>